<dbReference type="InterPro" id="IPR019384">
    <property type="entry name" value="FHIP"/>
</dbReference>
<dbReference type="AlphaFoldDB" id="A0A0B7A531"/>
<feature type="region of interest" description="Disordered" evidence="1">
    <location>
        <begin position="1"/>
        <end position="23"/>
    </location>
</feature>
<dbReference type="PANTHER" id="PTHR21705:SF11">
    <property type="entry name" value="FHIP FAMILY PROTEIN CG3558"/>
    <property type="match status" value="1"/>
</dbReference>
<feature type="non-terminal residue" evidence="2">
    <location>
        <position position="115"/>
    </location>
</feature>
<dbReference type="PANTHER" id="PTHR21705">
    <property type="entry name" value="RAI16 PROTEIN-RELATED"/>
    <property type="match status" value="1"/>
</dbReference>
<accession>A0A0B7A531</accession>
<organism evidence="2">
    <name type="scientific">Arion vulgaris</name>
    <dbReference type="NCBI Taxonomy" id="1028688"/>
    <lineage>
        <taxon>Eukaryota</taxon>
        <taxon>Metazoa</taxon>
        <taxon>Spiralia</taxon>
        <taxon>Lophotrochozoa</taxon>
        <taxon>Mollusca</taxon>
        <taxon>Gastropoda</taxon>
        <taxon>Heterobranchia</taxon>
        <taxon>Euthyneura</taxon>
        <taxon>Panpulmonata</taxon>
        <taxon>Eupulmonata</taxon>
        <taxon>Stylommatophora</taxon>
        <taxon>Helicina</taxon>
        <taxon>Arionoidea</taxon>
        <taxon>Arionidae</taxon>
        <taxon>Arion</taxon>
    </lineage>
</organism>
<evidence type="ECO:0000313" key="2">
    <source>
        <dbReference type="EMBL" id="CEK75893.1"/>
    </source>
</evidence>
<proteinExistence type="predicted"/>
<evidence type="ECO:0000256" key="1">
    <source>
        <dbReference type="SAM" id="MobiDB-lite"/>
    </source>
</evidence>
<gene>
    <name evidence="2" type="primary">ORF97488</name>
</gene>
<sequence>MSWFKRGSERRSPESLDQPQSDIDPNTCFEVFQNHWKQAWTVISSLDRKNTAVNGQATADGVEAVLRNLEQMVTLLASENDDGGLPGPILRFVMESELLDKVCSWCSVNVSAHEK</sequence>
<dbReference type="EMBL" id="HACG01029028">
    <property type="protein sequence ID" value="CEK75893.1"/>
    <property type="molecule type" value="Transcribed_RNA"/>
</dbReference>
<protein>
    <submittedName>
        <fullName evidence="2">Uncharacterized protein</fullName>
    </submittedName>
</protein>
<feature type="compositionally biased region" description="Basic and acidic residues" evidence="1">
    <location>
        <begin position="1"/>
        <end position="14"/>
    </location>
</feature>
<name>A0A0B7A531_9EUPU</name>
<reference evidence="2" key="1">
    <citation type="submission" date="2014-12" db="EMBL/GenBank/DDBJ databases">
        <title>Insight into the proteome of Arion vulgaris.</title>
        <authorList>
            <person name="Aradska J."/>
            <person name="Bulat T."/>
            <person name="Smidak R."/>
            <person name="Sarate P."/>
            <person name="Gangsoo J."/>
            <person name="Sialana F."/>
            <person name="Bilban M."/>
            <person name="Lubec G."/>
        </authorList>
    </citation>
    <scope>NUCLEOTIDE SEQUENCE</scope>
    <source>
        <tissue evidence="2">Skin</tissue>
    </source>
</reference>